<comment type="caution">
    <text evidence="1">The sequence shown here is derived from an EMBL/GenBank/DDBJ whole genome shotgun (WGS) entry which is preliminary data.</text>
</comment>
<dbReference type="Proteomes" id="UP000235564">
    <property type="component" value="Unassembled WGS sequence"/>
</dbReference>
<name>A0A2N6QU29_9BACT</name>
<proteinExistence type="predicted"/>
<gene>
    <name evidence="1" type="ORF">CJ231_01710</name>
</gene>
<evidence type="ECO:0000313" key="1">
    <source>
        <dbReference type="EMBL" id="PMC25519.1"/>
    </source>
</evidence>
<sequence length="65" mass="7469">MAKFMATYLYAKIVQNAQKANLFTMLRRCLSYAKTAQTESSQTVFELLRCSLFYAKIGQFADNTK</sequence>
<dbReference type="AlphaFoldDB" id="A0A2N6QU29"/>
<organism evidence="1 2">
    <name type="scientific">Hoylesella buccalis</name>
    <dbReference type="NCBI Taxonomy" id="28127"/>
    <lineage>
        <taxon>Bacteria</taxon>
        <taxon>Pseudomonadati</taxon>
        <taxon>Bacteroidota</taxon>
        <taxon>Bacteroidia</taxon>
        <taxon>Bacteroidales</taxon>
        <taxon>Prevotellaceae</taxon>
        <taxon>Hoylesella</taxon>
    </lineage>
</organism>
<evidence type="ECO:0000313" key="2">
    <source>
        <dbReference type="Proteomes" id="UP000235564"/>
    </source>
</evidence>
<dbReference type="EMBL" id="PNGJ01000001">
    <property type="protein sequence ID" value="PMC25519.1"/>
    <property type="molecule type" value="Genomic_DNA"/>
</dbReference>
<reference evidence="1 2" key="1">
    <citation type="submission" date="2017-09" db="EMBL/GenBank/DDBJ databases">
        <title>Bacterial strain isolated from the female urinary microbiota.</title>
        <authorList>
            <person name="Thomas-White K."/>
            <person name="Kumar N."/>
            <person name="Forster S."/>
            <person name="Putonti C."/>
            <person name="Lawley T."/>
            <person name="Wolfe A.J."/>
        </authorList>
    </citation>
    <scope>NUCLEOTIDE SEQUENCE [LARGE SCALE GENOMIC DNA]</scope>
    <source>
        <strain evidence="1 2">UMB0536</strain>
    </source>
</reference>
<accession>A0A2N6QU29</accession>
<protein>
    <submittedName>
        <fullName evidence="1">Uncharacterized protein</fullName>
    </submittedName>
</protein>